<evidence type="ECO:0000256" key="6">
    <source>
        <dbReference type="ARBA" id="ARBA00022989"/>
    </source>
</evidence>
<feature type="transmembrane region" description="Helical" evidence="8">
    <location>
        <begin position="137"/>
        <end position="156"/>
    </location>
</feature>
<feature type="transmembrane region" description="Helical" evidence="8">
    <location>
        <begin position="94"/>
        <end position="112"/>
    </location>
</feature>
<comment type="similarity">
    <text evidence="2">Belongs to the multi antimicrobial extrusion (MATE) (TC 2.A.66.1) family.</text>
</comment>
<reference evidence="10" key="1">
    <citation type="journal article" date="2019" name="Int. J. Syst. Evol. Microbiol.">
        <title>The Global Catalogue of Microorganisms (GCM) 10K type strain sequencing project: providing services to taxonomists for standard genome sequencing and annotation.</title>
        <authorList>
            <consortium name="The Broad Institute Genomics Platform"/>
            <consortium name="The Broad Institute Genome Sequencing Center for Infectious Disease"/>
            <person name="Wu L."/>
            <person name="Ma J."/>
        </authorList>
    </citation>
    <scope>NUCLEOTIDE SEQUENCE [LARGE SCALE GENOMIC DNA]</scope>
    <source>
        <strain evidence="10">CGMCC 1.10992</strain>
    </source>
</reference>
<proteinExistence type="inferred from homology"/>
<comment type="subcellular location">
    <subcellularLocation>
        <location evidence="1">Cell inner membrane</location>
        <topology evidence="1">Multi-pass membrane protein</topology>
    </subcellularLocation>
</comment>
<keyword evidence="5 8" id="KW-0812">Transmembrane</keyword>
<keyword evidence="7 8" id="KW-0472">Membrane</keyword>
<evidence type="ECO:0000256" key="1">
    <source>
        <dbReference type="ARBA" id="ARBA00004429"/>
    </source>
</evidence>
<dbReference type="InterPro" id="IPR048279">
    <property type="entry name" value="MdtK-like"/>
</dbReference>
<dbReference type="RefSeq" id="WP_345339525.1">
    <property type="nucleotide sequence ID" value="NZ_BAABLI010000009.1"/>
</dbReference>
<evidence type="ECO:0000256" key="4">
    <source>
        <dbReference type="ARBA" id="ARBA00022475"/>
    </source>
</evidence>
<name>A0ABW4XRD0_9GAMM</name>
<feature type="transmembrane region" description="Helical" evidence="8">
    <location>
        <begin position="270"/>
        <end position="293"/>
    </location>
</feature>
<dbReference type="EMBL" id="JBHUHT010000013">
    <property type="protein sequence ID" value="MFD2096823.1"/>
    <property type="molecule type" value="Genomic_DNA"/>
</dbReference>
<feature type="transmembrane region" description="Helical" evidence="8">
    <location>
        <begin position="168"/>
        <end position="187"/>
    </location>
</feature>
<dbReference type="Pfam" id="PF01554">
    <property type="entry name" value="MatE"/>
    <property type="match status" value="2"/>
</dbReference>
<organism evidence="9 10">
    <name type="scientific">Corallincola platygyrae</name>
    <dbReference type="NCBI Taxonomy" id="1193278"/>
    <lineage>
        <taxon>Bacteria</taxon>
        <taxon>Pseudomonadati</taxon>
        <taxon>Pseudomonadota</taxon>
        <taxon>Gammaproteobacteria</taxon>
        <taxon>Alteromonadales</taxon>
        <taxon>Psychromonadaceae</taxon>
        <taxon>Corallincola</taxon>
    </lineage>
</organism>
<evidence type="ECO:0000313" key="9">
    <source>
        <dbReference type="EMBL" id="MFD2096823.1"/>
    </source>
</evidence>
<evidence type="ECO:0000256" key="7">
    <source>
        <dbReference type="ARBA" id="ARBA00023136"/>
    </source>
</evidence>
<dbReference type="CDD" id="cd13136">
    <property type="entry name" value="MATE_DinF_like"/>
    <property type="match status" value="1"/>
</dbReference>
<accession>A0ABW4XRD0</accession>
<feature type="transmembrane region" description="Helical" evidence="8">
    <location>
        <begin position="193"/>
        <end position="212"/>
    </location>
</feature>
<keyword evidence="6 8" id="KW-1133">Transmembrane helix</keyword>
<dbReference type="NCBIfam" id="TIGR00797">
    <property type="entry name" value="matE"/>
    <property type="match status" value="1"/>
</dbReference>
<evidence type="ECO:0000256" key="5">
    <source>
        <dbReference type="ARBA" id="ARBA00022692"/>
    </source>
</evidence>
<feature type="transmembrane region" description="Helical" evidence="8">
    <location>
        <begin position="390"/>
        <end position="407"/>
    </location>
</feature>
<dbReference type="PIRSF" id="PIRSF006603">
    <property type="entry name" value="DinF"/>
    <property type="match status" value="1"/>
</dbReference>
<evidence type="ECO:0000256" key="3">
    <source>
        <dbReference type="ARBA" id="ARBA00022448"/>
    </source>
</evidence>
<evidence type="ECO:0000256" key="2">
    <source>
        <dbReference type="ARBA" id="ARBA00010199"/>
    </source>
</evidence>
<gene>
    <name evidence="9" type="ORF">ACFSJ3_12570</name>
</gene>
<dbReference type="Proteomes" id="UP001597380">
    <property type="component" value="Unassembled WGS sequence"/>
</dbReference>
<sequence>MHPLTQWQGHRRVLALALPMVISNISVPLLGLVDTFVIGHMEQSYYLSGVSLGAMIISLLFWLLGFLRMSTTGLVAQANGANDNLLSMQRLAQAVLLALGLATALLLLQWPIKSAALWLAGGGSEEVRHYATVYFDIRIWSAPAALTNLVLMGWFLGMQNARAPMYMLLLTNIVNILLDLLFVPVLGWGVSGAALASVIADYSGLVLALVLLRGAMGHTGMPKLAWQQVADLPMIKQLLGLNRDIFIRALMLQLCFAFLTFQGARLGDNIIAANAVLLNFLMLASYGLDGFAYAAEALFGRALGQAKRHKAVEILWLTGIWSALLGIALTLIFGLFGEQIIHRLTDIESVRETATQYLPYLVWLPLVGTWCFWLDGLFVGATLGKAMRNSMLLCTLGVFFPTWWLMQSQGNDALWIAMLLFMAARGVSLGWMLMRDWRNENKPFCWQSGC</sequence>
<dbReference type="InterPro" id="IPR002528">
    <property type="entry name" value="MATE_fam"/>
</dbReference>
<evidence type="ECO:0000313" key="10">
    <source>
        <dbReference type="Proteomes" id="UP001597380"/>
    </source>
</evidence>
<dbReference type="PANTHER" id="PTHR42893:SF46">
    <property type="entry name" value="PROTEIN DETOXIFICATION 44, CHLOROPLASTIC"/>
    <property type="match status" value="1"/>
</dbReference>
<feature type="transmembrane region" description="Helical" evidence="8">
    <location>
        <begin position="314"/>
        <end position="337"/>
    </location>
</feature>
<feature type="transmembrane region" description="Helical" evidence="8">
    <location>
        <begin position="413"/>
        <end position="434"/>
    </location>
</feature>
<dbReference type="InterPro" id="IPR044644">
    <property type="entry name" value="DinF-like"/>
</dbReference>
<feature type="transmembrane region" description="Helical" evidence="8">
    <location>
        <begin position="245"/>
        <end position="264"/>
    </location>
</feature>
<evidence type="ECO:0000256" key="8">
    <source>
        <dbReference type="SAM" id="Phobius"/>
    </source>
</evidence>
<dbReference type="PANTHER" id="PTHR42893">
    <property type="entry name" value="PROTEIN DETOXIFICATION 44, CHLOROPLASTIC-RELATED"/>
    <property type="match status" value="1"/>
</dbReference>
<protein>
    <submittedName>
        <fullName evidence="9">MATE family efflux transporter</fullName>
    </submittedName>
</protein>
<keyword evidence="4" id="KW-1003">Cell membrane</keyword>
<keyword evidence="10" id="KW-1185">Reference proteome</keyword>
<feature type="transmembrane region" description="Helical" evidence="8">
    <location>
        <begin position="12"/>
        <end position="33"/>
    </location>
</feature>
<feature type="transmembrane region" description="Helical" evidence="8">
    <location>
        <begin position="357"/>
        <end position="378"/>
    </location>
</feature>
<comment type="caution">
    <text evidence="9">The sequence shown here is derived from an EMBL/GenBank/DDBJ whole genome shotgun (WGS) entry which is preliminary data.</text>
</comment>
<feature type="transmembrane region" description="Helical" evidence="8">
    <location>
        <begin position="45"/>
        <end position="67"/>
    </location>
</feature>
<keyword evidence="3" id="KW-0813">Transport</keyword>